<sequence>MAGVESRDSLNEWAMSEKRGMSLALHGTLNTEKSKEPDLSKETSTEMSTTTTKGGDGDYTRGKRKKQGRTVMW</sequence>
<dbReference type="Proteomes" id="UP000053676">
    <property type="component" value="Unassembled WGS sequence"/>
</dbReference>
<gene>
    <name evidence="2" type="ORF">NECAME_07231</name>
</gene>
<name>W2TPZ6_NECAM</name>
<proteinExistence type="predicted"/>
<protein>
    <submittedName>
        <fullName evidence="2">Uncharacterized protein</fullName>
    </submittedName>
</protein>
<reference evidence="3" key="1">
    <citation type="journal article" date="2014" name="Nat. Genet.">
        <title>Genome of the human hookworm Necator americanus.</title>
        <authorList>
            <person name="Tang Y.T."/>
            <person name="Gao X."/>
            <person name="Rosa B.A."/>
            <person name="Abubucker S."/>
            <person name="Hallsworth-Pepin K."/>
            <person name="Martin J."/>
            <person name="Tyagi R."/>
            <person name="Heizer E."/>
            <person name="Zhang X."/>
            <person name="Bhonagiri-Palsikar V."/>
            <person name="Minx P."/>
            <person name="Warren W.C."/>
            <person name="Wang Q."/>
            <person name="Zhan B."/>
            <person name="Hotez P.J."/>
            <person name="Sternberg P.W."/>
            <person name="Dougall A."/>
            <person name="Gaze S.T."/>
            <person name="Mulvenna J."/>
            <person name="Sotillo J."/>
            <person name="Ranganathan S."/>
            <person name="Rabelo E.M."/>
            <person name="Wilson R.K."/>
            <person name="Felgner P.L."/>
            <person name="Bethony J."/>
            <person name="Hawdon J.M."/>
            <person name="Gasser R.B."/>
            <person name="Loukas A."/>
            <person name="Mitreva M."/>
        </authorList>
    </citation>
    <scope>NUCLEOTIDE SEQUENCE [LARGE SCALE GENOMIC DNA]</scope>
</reference>
<evidence type="ECO:0000313" key="2">
    <source>
        <dbReference type="EMBL" id="ETN83744.1"/>
    </source>
</evidence>
<dbReference type="AlphaFoldDB" id="W2TPZ6"/>
<keyword evidence="3" id="KW-1185">Reference proteome</keyword>
<organism evidence="2 3">
    <name type="scientific">Necator americanus</name>
    <name type="common">Human hookworm</name>
    <dbReference type="NCBI Taxonomy" id="51031"/>
    <lineage>
        <taxon>Eukaryota</taxon>
        <taxon>Metazoa</taxon>
        <taxon>Ecdysozoa</taxon>
        <taxon>Nematoda</taxon>
        <taxon>Chromadorea</taxon>
        <taxon>Rhabditida</taxon>
        <taxon>Rhabditina</taxon>
        <taxon>Rhabditomorpha</taxon>
        <taxon>Strongyloidea</taxon>
        <taxon>Ancylostomatidae</taxon>
        <taxon>Bunostominae</taxon>
        <taxon>Necator</taxon>
    </lineage>
</organism>
<accession>W2TPZ6</accession>
<dbReference type="KEGG" id="nai:NECAME_07231"/>
<evidence type="ECO:0000313" key="3">
    <source>
        <dbReference type="Proteomes" id="UP000053676"/>
    </source>
</evidence>
<feature type="region of interest" description="Disordered" evidence="1">
    <location>
        <begin position="24"/>
        <end position="73"/>
    </location>
</feature>
<evidence type="ECO:0000256" key="1">
    <source>
        <dbReference type="SAM" id="MobiDB-lite"/>
    </source>
</evidence>
<feature type="compositionally biased region" description="Basic and acidic residues" evidence="1">
    <location>
        <begin position="32"/>
        <end position="44"/>
    </location>
</feature>
<feature type="compositionally biased region" description="Basic residues" evidence="1">
    <location>
        <begin position="62"/>
        <end position="73"/>
    </location>
</feature>
<dbReference type="EMBL" id="KI658107">
    <property type="protein sequence ID" value="ETN83744.1"/>
    <property type="molecule type" value="Genomic_DNA"/>
</dbReference>